<sequence length="520" mass="58423">MYRPFPNLGDILKKEGSSIFDYFDFDPDQPPFPTKEVAVLQGSWYEMGLQYGQQARDSLHRRVAFFLQLDRSKAETYDKLYDDMKEYIAHYQQFFPEFVELLHGMADGAKLGFLDVAATHTIYTPLSEHSCSHVSAWGKATADGGIYGGANWDYEGNLRVYEPAVIAYPDNGHAFISASGIATNAMINDAGVMVLSSGSQHKLPKDHKDIGFQYMVGFLYISAKCATAAEARDALLNANIACNIGNNVQIVDQTLDAFILEHTARMDIIRKSGDYGEQDYLIATNHFLAPEMKPSLYSGDQEWIDCQYRYDTEEQVIKENYGKVTLDTINQALGSTRTFVDGRWEDEIWSMEPTAGVSRGEWSPDNVSVTCKCVNRGLIDLKKRTLYIIAGCGNTLAAERPYAAGTASRLVLKGSPKEVLENAKMHAQVQLFLAGKDLTGQTMPDQDKIERLNKAKAALYAGHNYMNLADCSLDRNERLRLYGMAATRYSYCQCMAQQAMDDPQRIVRESFYLESWEELI</sequence>
<gene>
    <name evidence="2" type="ORF">OBO34_18000</name>
</gene>
<dbReference type="Pfam" id="PF03417">
    <property type="entry name" value="AAT"/>
    <property type="match status" value="1"/>
</dbReference>
<evidence type="ECO:0000313" key="3">
    <source>
        <dbReference type="Proteomes" id="UP001065549"/>
    </source>
</evidence>
<keyword evidence="2" id="KW-0808">Transferase</keyword>
<keyword evidence="3" id="KW-1185">Reference proteome</keyword>
<dbReference type="InterPro" id="IPR047801">
    <property type="entry name" value="Peptidase_C45"/>
</dbReference>
<dbReference type="RefSeq" id="WP_253020268.1">
    <property type="nucleotide sequence ID" value="NZ_JAOSHN010000008.1"/>
</dbReference>
<dbReference type="AlphaFoldDB" id="A0A9J6QXL3"/>
<dbReference type="Gene3D" id="3.60.60.10">
    <property type="entry name" value="Penicillin V Acylase, Chain A"/>
    <property type="match status" value="1"/>
</dbReference>
<dbReference type="EMBL" id="JAOSHN010000008">
    <property type="protein sequence ID" value="MCU7380227.1"/>
    <property type="molecule type" value="Genomic_DNA"/>
</dbReference>
<protein>
    <submittedName>
        <fullName evidence="2">C45 family autoproteolytic acyltransferase/hydrolase</fullName>
    </submittedName>
</protein>
<dbReference type="NCBIfam" id="NF040521">
    <property type="entry name" value="C45_proenzyme"/>
    <property type="match status" value="1"/>
</dbReference>
<keyword evidence="2" id="KW-0012">Acyltransferase</keyword>
<organism evidence="2 3">
    <name type="scientific">Hominibacterium faecale</name>
    <dbReference type="NCBI Taxonomy" id="2839743"/>
    <lineage>
        <taxon>Bacteria</taxon>
        <taxon>Bacillati</taxon>
        <taxon>Bacillota</taxon>
        <taxon>Clostridia</taxon>
        <taxon>Peptostreptococcales</taxon>
        <taxon>Anaerovoracaceae</taxon>
        <taxon>Hominibacterium</taxon>
    </lineage>
</organism>
<dbReference type="PANTHER" id="PTHR34180:SF1">
    <property type="entry name" value="BETA-ALANYL-DOPAMINE_CARCININE HYDROLASE"/>
    <property type="match status" value="1"/>
</dbReference>
<evidence type="ECO:0000313" key="2">
    <source>
        <dbReference type="EMBL" id="MCU7380227.1"/>
    </source>
</evidence>
<dbReference type="PANTHER" id="PTHR34180">
    <property type="entry name" value="PEPTIDASE C45"/>
    <property type="match status" value="1"/>
</dbReference>
<dbReference type="GO" id="GO:0016746">
    <property type="term" value="F:acyltransferase activity"/>
    <property type="evidence" value="ECO:0007669"/>
    <property type="project" value="UniProtKB-KW"/>
</dbReference>
<name>A0A9J6QXL3_9FIRM</name>
<dbReference type="Proteomes" id="UP001065549">
    <property type="component" value="Unassembled WGS sequence"/>
</dbReference>
<comment type="caution">
    <text evidence="2">The sequence shown here is derived from an EMBL/GenBank/DDBJ whole genome shotgun (WGS) entry which is preliminary data.</text>
</comment>
<dbReference type="InterPro" id="IPR047794">
    <property type="entry name" value="C45_proenzyme-like"/>
</dbReference>
<accession>A0A9J6QXL3</accession>
<feature type="domain" description="Peptidase C45 hydrolase" evidence="1">
    <location>
        <begin position="147"/>
        <end position="293"/>
    </location>
</feature>
<evidence type="ECO:0000259" key="1">
    <source>
        <dbReference type="Pfam" id="PF03417"/>
    </source>
</evidence>
<dbReference type="InterPro" id="IPR005079">
    <property type="entry name" value="Peptidase_C45_hydrolase"/>
</dbReference>
<proteinExistence type="predicted"/>
<reference evidence="2" key="1">
    <citation type="submission" date="2022-09" db="EMBL/GenBank/DDBJ databases">
        <title>Culturomic study of gut microbiota in children with autism spectrum disorder.</title>
        <authorList>
            <person name="Efimov B.A."/>
            <person name="Chaplin A.V."/>
            <person name="Sokolova S.R."/>
            <person name="Pikina A.P."/>
            <person name="Korzhanova M."/>
            <person name="Belova V."/>
            <person name="Korostin D."/>
        </authorList>
    </citation>
    <scope>NUCLEOTIDE SEQUENCE</scope>
    <source>
        <strain evidence="2">ASD5510</strain>
    </source>
</reference>